<reference evidence="5" key="1">
    <citation type="journal article" date="2016" name="Nature">
        <title>The genome of the seagrass Zostera marina reveals angiosperm adaptation to the sea.</title>
        <authorList>
            <person name="Olsen J.L."/>
            <person name="Rouze P."/>
            <person name="Verhelst B."/>
            <person name="Lin Y.-C."/>
            <person name="Bayer T."/>
            <person name="Collen J."/>
            <person name="Dattolo E."/>
            <person name="De Paoli E."/>
            <person name="Dittami S."/>
            <person name="Maumus F."/>
            <person name="Michel G."/>
            <person name="Kersting A."/>
            <person name="Lauritano C."/>
            <person name="Lohaus R."/>
            <person name="Toepel M."/>
            <person name="Tonon T."/>
            <person name="Vanneste K."/>
            <person name="Amirebrahimi M."/>
            <person name="Brakel J."/>
            <person name="Bostroem C."/>
            <person name="Chovatia M."/>
            <person name="Grimwood J."/>
            <person name="Jenkins J.W."/>
            <person name="Jueterbock A."/>
            <person name="Mraz A."/>
            <person name="Stam W.T."/>
            <person name="Tice H."/>
            <person name="Bornberg-Bauer E."/>
            <person name="Green P.J."/>
            <person name="Pearson G.A."/>
            <person name="Procaccini G."/>
            <person name="Duarte C.M."/>
            <person name="Schmutz J."/>
            <person name="Reusch T.B.H."/>
            <person name="Van de Peer Y."/>
        </authorList>
    </citation>
    <scope>NUCLEOTIDE SEQUENCE [LARGE SCALE GENOMIC DNA]</scope>
    <source>
        <strain evidence="5">cv. Finnish</strain>
    </source>
</reference>
<evidence type="ECO:0000256" key="3">
    <source>
        <dbReference type="ARBA" id="ARBA00023242"/>
    </source>
</evidence>
<dbReference type="PANTHER" id="PTHR15052:SF2">
    <property type="entry name" value="GENERAL TRANSCRIPTION FACTOR 3C POLYPEPTIDE 2"/>
    <property type="match status" value="1"/>
</dbReference>
<dbReference type="OrthoDB" id="787005at2759"/>
<evidence type="ECO:0000256" key="1">
    <source>
        <dbReference type="ARBA" id="ARBA00004123"/>
    </source>
</evidence>
<dbReference type="PANTHER" id="PTHR15052">
    <property type="entry name" value="RNA POLYMERASE III TRANSCRIPTION INITIATION FACTOR COMPLEX SUBUNIT"/>
    <property type="match status" value="1"/>
</dbReference>
<proteinExistence type="predicted"/>
<protein>
    <submittedName>
        <fullName evidence="4">Uncharacterized protein</fullName>
    </submittedName>
</protein>
<comment type="subcellular location">
    <subcellularLocation>
        <location evidence="1">Nucleus</location>
    </subcellularLocation>
</comment>
<dbReference type="EMBL" id="LFYR01000789">
    <property type="protein sequence ID" value="KMZ69124.1"/>
    <property type="molecule type" value="Genomic_DNA"/>
</dbReference>
<name>A0A0K9PJJ9_ZOSMR</name>
<sequence length="157" mass="18005">MDGQRERGSEQVLISEFEHSIDKFFEVSNRISEICGDSEKTVDPEELQRCSSMVTFLKKWKYFNCKPKIVNFAYENDVPGLSKMVIKDIHLSQFSSASIPKIEPVGDKSGFLNCEDYILHAGGSIWSLDWCPKISEISDSQSKCEVNICIFFLQNRY</sequence>
<dbReference type="Proteomes" id="UP000036987">
    <property type="component" value="Unassembled WGS sequence"/>
</dbReference>
<keyword evidence="2" id="KW-0804">Transcription</keyword>
<dbReference type="OMA" id="CEVNICI"/>
<keyword evidence="5" id="KW-1185">Reference proteome</keyword>
<gene>
    <name evidence="4" type="ORF">ZOSMA_221G00330</name>
</gene>
<comment type="caution">
    <text evidence="4">The sequence shown here is derived from an EMBL/GenBank/DDBJ whole genome shotgun (WGS) entry which is preliminary data.</text>
</comment>
<accession>A0A0K9PJJ9</accession>
<evidence type="ECO:0000256" key="2">
    <source>
        <dbReference type="ARBA" id="ARBA00023163"/>
    </source>
</evidence>
<dbReference type="GO" id="GO:0005634">
    <property type="term" value="C:nucleus"/>
    <property type="evidence" value="ECO:0007669"/>
    <property type="project" value="UniProtKB-SubCell"/>
</dbReference>
<dbReference type="InterPro" id="IPR052416">
    <property type="entry name" value="GTF3C_component"/>
</dbReference>
<dbReference type="STRING" id="29655.A0A0K9PJJ9"/>
<evidence type="ECO:0000313" key="4">
    <source>
        <dbReference type="EMBL" id="KMZ69124.1"/>
    </source>
</evidence>
<dbReference type="AlphaFoldDB" id="A0A0K9PJJ9"/>
<keyword evidence="3" id="KW-0539">Nucleus</keyword>
<evidence type="ECO:0000313" key="5">
    <source>
        <dbReference type="Proteomes" id="UP000036987"/>
    </source>
</evidence>
<organism evidence="4 5">
    <name type="scientific">Zostera marina</name>
    <name type="common">Eelgrass</name>
    <dbReference type="NCBI Taxonomy" id="29655"/>
    <lineage>
        <taxon>Eukaryota</taxon>
        <taxon>Viridiplantae</taxon>
        <taxon>Streptophyta</taxon>
        <taxon>Embryophyta</taxon>
        <taxon>Tracheophyta</taxon>
        <taxon>Spermatophyta</taxon>
        <taxon>Magnoliopsida</taxon>
        <taxon>Liliopsida</taxon>
        <taxon>Zosteraceae</taxon>
        <taxon>Zostera</taxon>
    </lineage>
</organism>